<dbReference type="Pfam" id="PF24481">
    <property type="entry name" value="CT398_CC"/>
    <property type="match status" value="1"/>
</dbReference>
<organism evidence="4 5">
    <name type="scientific">Aerophobetes bacterium</name>
    <dbReference type="NCBI Taxonomy" id="2030807"/>
    <lineage>
        <taxon>Bacteria</taxon>
        <taxon>Candidatus Aerophobota</taxon>
    </lineage>
</organism>
<feature type="domain" description="CT398-like coiled coil hairpin" evidence="3">
    <location>
        <begin position="29"/>
        <end position="203"/>
    </location>
</feature>
<evidence type="ECO:0000313" key="5">
    <source>
        <dbReference type="Proteomes" id="UP000279422"/>
    </source>
</evidence>
<dbReference type="InterPro" id="IPR056003">
    <property type="entry name" value="CT398_CC_hairpin"/>
</dbReference>
<gene>
    <name evidence="4" type="ORF">DRJ00_00160</name>
</gene>
<feature type="domain" description="C4-type zinc ribbon" evidence="2">
    <location>
        <begin position="216"/>
        <end position="247"/>
    </location>
</feature>
<dbReference type="PANTHER" id="PTHR39082">
    <property type="entry name" value="PHOSPHOLIPASE C-BETA-2-RELATED"/>
    <property type="match status" value="1"/>
</dbReference>
<evidence type="ECO:0000313" key="4">
    <source>
        <dbReference type="EMBL" id="RLE10855.1"/>
    </source>
</evidence>
<protein>
    <submittedName>
        <fullName evidence="4">Uncharacterized protein</fullName>
    </submittedName>
</protein>
<dbReference type="AlphaFoldDB" id="A0A497E683"/>
<dbReference type="Proteomes" id="UP000279422">
    <property type="component" value="Unassembled WGS sequence"/>
</dbReference>
<evidence type="ECO:0000259" key="3">
    <source>
        <dbReference type="Pfam" id="PF24481"/>
    </source>
</evidence>
<comment type="caution">
    <text evidence="4">The sequence shown here is derived from an EMBL/GenBank/DDBJ whole genome shotgun (WGS) entry which is preliminary data.</text>
</comment>
<dbReference type="InterPro" id="IPR052376">
    <property type="entry name" value="Oxidative_Scav/Glycosyltrans"/>
</dbReference>
<dbReference type="EMBL" id="QMPZ01000001">
    <property type="protein sequence ID" value="RLE10855.1"/>
    <property type="molecule type" value="Genomic_DNA"/>
</dbReference>
<dbReference type="Pfam" id="PF02591">
    <property type="entry name" value="Zn_ribbon_9"/>
    <property type="match status" value="1"/>
</dbReference>
<reference evidence="4 5" key="1">
    <citation type="submission" date="2018-06" db="EMBL/GenBank/DDBJ databases">
        <title>Extensive metabolic versatility and redundancy in microbially diverse, dynamic hydrothermal sediments.</title>
        <authorList>
            <person name="Dombrowski N."/>
            <person name="Teske A."/>
            <person name="Baker B.J."/>
        </authorList>
    </citation>
    <scope>NUCLEOTIDE SEQUENCE [LARGE SCALE GENOMIC DNA]</scope>
    <source>
        <strain evidence="4">B47_G16</strain>
    </source>
</reference>
<accession>A0A497E683</accession>
<dbReference type="InterPro" id="IPR003743">
    <property type="entry name" value="Zf-RING_7"/>
</dbReference>
<keyword evidence="1" id="KW-0175">Coiled coil</keyword>
<evidence type="ECO:0000259" key="2">
    <source>
        <dbReference type="Pfam" id="PF02591"/>
    </source>
</evidence>
<dbReference type="Gene3D" id="1.10.287.1490">
    <property type="match status" value="1"/>
</dbReference>
<sequence length="253" mass="29441">MVRIHHPASLNCEGEIKLVSEDLPLLIGLQKLDLEIDKTLKKKEELTYQIQALEKELVSLQEKLTDKERELKNIRRQVREKEKDIEEMSLVLAKHEEEKYKVKSQGEFTAIEREIAQVERKKEETEDLLLELMEREEELISYLPSFKRETEEKRKSLGEEKQILSKSLENLVHKEEKLRSERKKKVSQLNSLLLGQYEQLRRTKDGLAIAAVKNGVCQGCNVGVPPSLISRIRRGEIVYCESCSRILYIAEEG</sequence>
<name>A0A497E683_UNCAE</name>
<proteinExistence type="predicted"/>
<evidence type="ECO:0000256" key="1">
    <source>
        <dbReference type="SAM" id="Coils"/>
    </source>
</evidence>
<feature type="coiled-coil region" evidence="1">
    <location>
        <begin position="29"/>
        <end position="167"/>
    </location>
</feature>
<dbReference type="PANTHER" id="PTHR39082:SF1">
    <property type="entry name" value="SCAVENGER RECEPTOR CLASS A MEMBER 3"/>
    <property type="match status" value="1"/>
</dbReference>